<accession>A0A5B7IPG8</accession>
<name>A0A5B7IPG8_PORTR</name>
<evidence type="ECO:0000313" key="2">
    <source>
        <dbReference type="EMBL" id="MPC84273.1"/>
    </source>
</evidence>
<feature type="region of interest" description="Disordered" evidence="1">
    <location>
        <begin position="67"/>
        <end position="138"/>
    </location>
</feature>
<gene>
    <name evidence="2" type="ORF">E2C01_079005</name>
</gene>
<feature type="region of interest" description="Disordered" evidence="1">
    <location>
        <begin position="1"/>
        <end position="47"/>
    </location>
</feature>
<proteinExistence type="predicted"/>
<evidence type="ECO:0000256" key="1">
    <source>
        <dbReference type="SAM" id="MobiDB-lite"/>
    </source>
</evidence>
<dbReference type="EMBL" id="VSRR010064984">
    <property type="protein sequence ID" value="MPC84273.1"/>
    <property type="molecule type" value="Genomic_DNA"/>
</dbReference>
<organism evidence="2 3">
    <name type="scientific">Portunus trituberculatus</name>
    <name type="common">Swimming crab</name>
    <name type="synonym">Neptunus trituberculatus</name>
    <dbReference type="NCBI Taxonomy" id="210409"/>
    <lineage>
        <taxon>Eukaryota</taxon>
        <taxon>Metazoa</taxon>
        <taxon>Ecdysozoa</taxon>
        <taxon>Arthropoda</taxon>
        <taxon>Crustacea</taxon>
        <taxon>Multicrustacea</taxon>
        <taxon>Malacostraca</taxon>
        <taxon>Eumalacostraca</taxon>
        <taxon>Eucarida</taxon>
        <taxon>Decapoda</taxon>
        <taxon>Pleocyemata</taxon>
        <taxon>Brachyura</taxon>
        <taxon>Eubrachyura</taxon>
        <taxon>Portunoidea</taxon>
        <taxon>Portunidae</taxon>
        <taxon>Portuninae</taxon>
        <taxon>Portunus</taxon>
    </lineage>
</organism>
<keyword evidence="3" id="KW-1185">Reference proteome</keyword>
<sequence length="138" mass="14544">MRRERPAAAPTRSSTATHLQGAAKVAGNHVGHVNRNPLSGPRQRLQDSQGCLQGVLLDHLFKKTMRVPPRYPQLRGSGSTAGPSEAPPADEGGKPRRAHRPEGPATCHPSPPTQASSTLTEEGCPGEDSSLVTPPRAP</sequence>
<evidence type="ECO:0000313" key="3">
    <source>
        <dbReference type="Proteomes" id="UP000324222"/>
    </source>
</evidence>
<dbReference type="Proteomes" id="UP000324222">
    <property type="component" value="Unassembled WGS sequence"/>
</dbReference>
<comment type="caution">
    <text evidence="2">The sequence shown here is derived from an EMBL/GenBank/DDBJ whole genome shotgun (WGS) entry which is preliminary data.</text>
</comment>
<protein>
    <submittedName>
        <fullName evidence="2">Uncharacterized protein</fullName>
    </submittedName>
</protein>
<dbReference type="AlphaFoldDB" id="A0A5B7IPG8"/>
<reference evidence="2 3" key="1">
    <citation type="submission" date="2019-05" db="EMBL/GenBank/DDBJ databases">
        <title>Another draft genome of Portunus trituberculatus and its Hox gene families provides insights of decapod evolution.</title>
        <authorList>
            <person name="Jeong J.-H."/>
            <person name="Song I."/>
            <person name="Kim S."/>
            <person name="Choi T."/>
            <person name="Kim D."/>
            <person name="Ryu S."/>
            <person name="Kim W."/>
        </authorList>
    </citation>
    <scope>NUCLEOTIDE SEQUENCE [LARGE SCALE GENOMIC DNA]</scope>
    <source>
        <tissue evidence="2">Muscle</tissue>
    </source>
</reference>
<feature type="compositionally biased region" description="Low complexity" evidence="1">
    <location>
        <begin position="7"/>
        <end position="17"/>
    </location>
</feature>